<gene>
    <name evidence="1" type="ORF">PHYBLDRAFT_73424</name>
</gene>
<dbReference type="GeneID" id="29003759"/>
<sequence>MCSVSLMAFNYTTCQLLHPENKNIWFPNLRSPLVNGWLSLKQCEVYECLPFVFCCFIIIIVTLRASELPSEILSQIAEHLLTKDILAEQQYDLFQCLPNLVHIDLGHKNLNIIN</sequence>
<dbReference type="VEuPathDB" id="FungiDB:PHYBLDRAFT_73424"/>
<name>A0A167RFJ2_PHYB8</name>
<keyword evidence="2" id="KW-1185">Reference proteome</keyword>
<protein>
    <submittedName>
        <fullName evidence="1">Uncharacterized protein</fullName>
    </submittedName>
</protein>
<organism evidence="1 2">
    <name type="scientific">Phycomyces blakesleeanus (strain ATCC 8743b / DSM 1359 / FGSC 10004 / NBRC 33097 / NRRL 1555)</name>
    <dbReference type="NCBI Taxonomy" id="763407"/>
    <lineage>
        <taxon>Eukaryota</taxon>
        <taxon>Fungi</taxon>
        <taxon>Fungi incertae sedis</taxon>
        <taxon>Mucoromycota</taxon>
        <taxon>Mucoromycotina</taxon>
        <taxon>Mucoromycetes</taxon>
        <taxon>Mucorales</taxon>
        <taxon>Phycomycetaceae</taxon>
        <taxon>Phycomyces</taxon>
    </lineage>
</organism>
<proteinExistence type="predicted"/>
<dbReference type="Proteomes" id="UP000077315">
    <property type="component" value="Unassembled WGS sequence"/>
</dbReference>
<reference evidence="2" key="1">
    <citation type="submission" date="2015-06" db="EMBL/GenBank/DDBJ databases">
        <title>Expansion of signal transduction pathways in fungi by whole-genome duplication.</title>
        <authorList>
            <consortium name="DOE Joint Genome Institute"/>
            <person name="Corrochano L.M."/>
            <person name="Kuo A."/>
            <person name="Marcet-Houben M."/>
            <person name="Polaino S."/>
            <person name="Salamov A."/>
            <person name="Villalobos J.M."/>
            <person name="Alvarez M.I."/>
            <person name="Avalos J."/>
            <person name="Benito E.P."/>
            <person name="Benoit I."/>
            <person name="Burger G."/>
            <person name="Camino L.P."/>
            <person name="Canovas D."/>
            <person name="Cerda-Olmedo E."/>
            <person name="Cheng J.-F."/>
            <person name="Dominguez A."/>
            <person name="Elias M."/>
            <person name="Eslava A.P."/>
            <person name="Glaser F."/>
            <person name="Grimwood J."/>
            <person name="Gutierrez G."/>
            <person name="Heitman J."/>
            <person name="Henrissat B."/>
            <person name="Iturriaga E.A."/>
            <person name="Lang B.F."/>
            <person name="Lavin J.L."/>
            <person name="Lee S."/>
            <person name="Li W."/>
            <person name="Lindquist E."/>
            <person name="Lopez-Garcia S."/>
            <person name="Luque E.M."/>
            <person name="Marcos A.T."/>
            <person name="Martin J."/>
            <person name="McCluskey K."/>
            <person name="Medina H.R."/>
            <person name="Miralles-Duran A."/>
            <person name="Miyazaki A."/>
            <person name="Munoz-Torres E."/>
            <person name="Oguiza J.A."/>
            <person name="Ohm R."/>
            <person name="Olmedo M."/>
            <person name="Orejas M."/>
            <person name="Ortiz-Castellanos L."/>
            <person name="Pisabarro A.G."/>
            <person name="Rodriguez-Romero J."/>
            <person name="Ruiz-Herrera J."/>
            <person name="Ruiz-Vazquez R."/>
            <person name="Sanz C."/>
            <person name="Schackwitz W."/>
            <person name="Schmutz J."/>
            <person name="Shahriari M."/>
            <person name="Shelest E."/>
            <person name="Silva-Franco F."/>
            <person name="Soanes D."/>
            <person name="Syed K."/>
            <person name="Tagua V.G."/>
            <person name="Talbot N.J."/>
            <person name="Thon M."/>
            <person name="De vries R.P."/>
            <person name="Wiebenga A."/>
            <person name="Yadav J.S."/>
            <person name="Braun E.L."/>
            <person name="Baker S."/>
            <person name="Garre V."/>
            <person name="Horwitz B."/>
            <person name="Torres-Martinez S."/>
            <person name="Idnurm A."/>
            <person name="Herrera-Estrella A."/>
            <person name="Gabaldon T."/>
            <person name="Grigoriev I.V."/>
        </authorList>
    </citation>
    <scope>NUCLEOTIDE SEQUENCE [LARGE SCALE GENOMIC DNA]</scope>
    <source>
        <strain evidence="2">NRRL 1555(-)</strain>
    </source>
</reference>
<dbReference type="InParanoid" id="A0A167RFJ2"/>
<evidence type="ECO:0000313" key="1">
    <source>
        <dbReference type="EMBL" id="OAD81537.1"/>
    </source>
</evidence>
<dbReference type="EMBL" id="KV440971">
    <property type="protein sequence ID" value="OAD81537.1"/>
    <property type="molecule type" value="Genomic_DNA"/>
</dbReference>
<evidence type="ECO:0000313" key="2">
    <source>
        <dbReference type="Proteomes" id="UP000077315"/>
    </source>
</evidence>
<accession>A0A167RFJ2</accession>
<dbReference type="AlphaFoldDB" id="A0A167RFJ2"/>
<dbReference type="RefSeq" id="XP_018299577.1">
    <property type="nucleotide sequence ID" value="XM_018442853.1"/>
</dbReference>